<evidence type="ECO:0000256" key="5">
    <source>
        <dbReference type="SAM" id="Coils"/>
    </source>
</evidence>
<protein>
    <submittedName>
        <fullName evidence="9">Signal transduction histidine-protein kinase BarA</fullName>
        <ecNumber evidence="9">2.7.13.3</ecNumber>
    </submittedName>
</protein>
<dbReference type="PROSITE" id="PS50109">
    <property type="entry name" value="HIS_KIN"/>
    <property type="match status" value="1"/>
</dbReference>
<feature type="modified residue" description="Phosphohistidine" evidence="3">
    <location>
        <position position="732"/>
    </location>
</feature>
<dbReference type="STRING" id="1796497.GCE9029_02372"/>
<dbReference type="PROSITE" id="PS50894">
    <property type="entry name" value="HPT"/>
    <property type="match status" value="1"/>
</dbReference>
<dbReference type="Gene3D" id="3.40.50.2300">
    <property type="match status" value="3"/>
</dbReference>
<dbReference type="PANTHER" id="PTHR45339:SF5">
    <property type="entry name" value="HISTIDINE KINASE"/>
    <property type="match status" value="1"/>
</dbReference>
<dbReference type="PROSITE" id="PS50110">
    <property type="entry name" value="RESPONSE_REGULATORY"/>
    <property type="match status" value="3"/>
</dbReference>
<feature type="modified residue" description="4-aspartylphosphate" evidence="4">
    <location>
        <position position="590"/>
    </location>
</feature>
<dbReference type="InterPro" id="IPR001789">
    <property type="entry name" value="Sig_transdc_resp-reg_receiver"/>
</dbReference>
<dbReference type="Proteomes" id="UP000071641">
    <property type="component" value="Unassembled WGS sequence"/>
</dbReference>
<evidence type="ECO:0000259" key="8">
    <source>
        <dbReference type="PROSITE" id="PS50894"/>
    </source>
</evidence>
<dbReference type="SMART" id="SM00448">
    <property type="entry name" value="REC"/>
    <property type="match status" value="3"/>
</dbReference>
<dbReference type="SUPFAM" id="SSF47226">
    <property type="entry name" value="Histidine-containing phosphotransfer domain, HPT domain"/>
    <property type="match status" value="1"/>
</dbReference>
<dbReference type="CDD" id="cd17546">
    <property type="entry name" value="REC_hyHK_CKI1_RcsC-like"/>
    <property type="match status" value="2"/>
</dbReference>
<keyword evidence="1 4" id="KW-0597">Phosphoprotein</keyword>
<dbReference type="Gene3D" id="1.20.120.160">
    <property type="entry name" value="HPT domain"/>
    <property type="match status" value="1"/>
</dbReference>
<dbReference type="InterPro" id="IPR008207">
    <property type="entry name" value="Sig_transdc_His_kin_Hpt_dom"/>
</dbReference>
<feature type="modified residue" description="4-aspartylphosphate" evidence="4">
    <location>
        <position position="442"/>
    </location>
</feature>
<feature type="domain" description="Histidine kinase" evidence="6">
    <location>
        <begin position="146"/>
        <end position="369"/>
    </location>
</feature>
<keyword evidence="10" id="KW-1185">Reference proteome</keyword>
<evidence type="ECO:0000256" key="4">
    <source>
        <dbReference type="PROSITE-ProRule" id="PRU00169"/>
    </source>
</evidence>
<dbReference type="InterPro" id="IPR036641">
    <property type="entry name" value="HPT_dom_sf"/>
</dbReference>
<feature type="coiled-coil region" evidence="5">
    <location>
        <begin position="307"/>
        <end position="334"/>
    </location>
</feature>
<feature type="domain" description="Response regulatory" evidence="7">
    <location>
        <begin position="10"/>
        <end position="129"/>
    </location>
</feature>
<feature type="domain" description="Response regulatory" evidence="7">
    <location>
        <begin position="386"/>
        <end position="510"/>
    </location>
</feature>
<reference evidence="10" key="1">
    <citation type="submission" date="2016-02" db="EMBL/GenBank/DDBJ databases">
        <authorList>
            <person name="Rodrigo-Torres Lidia"/>
            <person name="Arahal R.David."/>
        </authorList>
    </citation>
    <scope>NUCLEOTIDE SEQUENCE [LARGE SCALE GENOMIC DNA]</scope>
    <source>
        <strain evidence="10">CECT 9029</strain>
    </source>
</reference>
<evidence type="ECO:0000313" key="10">
    <source>
        <dbReference type="Proteomes" id="UP000071641"/>
    </source>
</evidence>
<evidence type="ECO:0000256" key="2">
    <source>
        <dbReference type="ARBA" id="ARBA00023012"/>
    </source>
</evidence>
<dbReference type="GO" id="GO:0005524">
    <property type="term" value="F:ATP binding"/>
    <property type="evidence" value="ECO:0007669"/>
    <property type="project" value="UniProtKB-KW"/>
</dbReference>
<keyword evidence="2" id="KW-0902">Two-component regulatory system</keyword>
<proteinExistence type="predicted"/>
<organism evidence="9 10">
    <name type="scientific">Grimontia celer</name>
    <dbReference type="NCBI Taxonomy" id="1796497"/>
    <lineage>
        <taxon>Bacteria</taxon>
        <taxon>Pseudomonadati</taxon>
        <taxon>Pseudomonadota</taxon>
        <taxon>Gammaproteobacteria</taxon>
        <taxon>Vibrionales</taxon>
        <taxon>Vibrionaceae</taxon>
        <taxon>Grimontia</taxon>
    </lineage>
</organism>
<dbReference type="InterPro" id="IPR036890">
    <property type="entry name" value="HATPase_C_sf"/>
</dbReference>
<feature type="domain" description="Response regulatory" evidence="7">
    <location>
        <begin position="539"/>
        <end position="657"/>
    </location>
</feature>
<keyword evidence="9" id="KW-0418">Kinase</keyword>
<dbReference type="CDD" id="cd00156">
    <property type="entry name" value="REC"/>
    <property type="match status" value="1"/>
</dbReference>
<dbReference type="InterPro" id="IPR005467">
    <property type="entry name" value="His_kinase_dom"/>
</dbReference>
<dbReference type="GO" id="GO:0000160">
    <property type="term" value="P:phosphorelay signal transduction system"/>
    <property type="evidence" value="ECO:0007669"/>
    <property type="project" value="UniProtKB-KW"/>
</dbReference>
<feature type="domain" description="HPt" evidence="8">
    <location>
        <begin position="693"/>
        <end position="792"/>
    </location>
</feature>
<evidence type="ECO:0000256" key="1">
    <source>
        <dbReference type="ARBA" id="ARBA00022553"/>
    </source>
</evidence>
<dbReference type="SUPFAM" id="SSF55874">
    <property type="entry name" value="ATPase domain of HSP90 chaperone/DNA topoisomerase II/histidine kinase"/>
    <property type="match status" value="1"/>
</dbReference>
<keyword evidence="9" id="KW-0808">Transferase</keyword>
<dbReference type="InterPro" id="IPR011006">
    <property type="entry name" value="CheY-like_superfamily"/>
</dbReference>
<sequence length="897" mass="99786">MTGLVKNEPLIVLADEDLSHIDFYQQVLSESGYWLRSVATPAKLMTILQQHPVNILVLNMDFPFDGGGSLAEEVAKIQQLPTCRDTRIVMTTTQFSSDQKQQAYRSGGADYVVYPIAPEELFLKMSTHLTAGARKNVSSALSRSFNVLSESNMALYPMMATALSCAQMLNQTSLSNKQALYLDSLTRSLKRTGVICDNLRDFQELSSHFLTLENTPFDLDQLLESLREYLLSEAESREVELLFNVPLDVPRSLVGDPDRLRRVLLNIIDEAMIVGEGSPLILSIKSGQLNDQSAVLEFAINQKVTAHEEMFDDLDELTERLVMAKSEVDESINLLIASYLIEQMGGQVHYDMDDGEPGVYFNMELQLAKATSDKSFSVPVDLRELRVLIVDDNPSSIAVHQAIVESLGFEVDSANDVDSAFTAIVEGHLDLELEPYDLVLLDWHMPGKKGFHLLEKIKNDLDPDKHPLVIVISAYDKKVIDKERGKGKIDGYLHKPISASVMFDTIMEVMGQNLPKTHRRVMGAKQHGSAVTVNGGGRRILVVDDMPINQQIAREVLISNDFQVELAASGREAVVKVCPAPELYDAILMDLEMPEMNGLEATRIIRETSDKESLPIFAVTAHTMERDRQRCSEAGMNDHIPKPLDADNLLQKLAGYLGLAVTSVIHDEQDIESHSTDYEYVDVEDGIKRVMGNEALYFKLLSDFVHQARAQENQIYHQIDAGQLTEASENAHTIAGSAGNLSIVGLRRSAKQLQNALMALEDYQPPLNHFKRDMDNAIKEIGEILLKRNQAPVPSELLQEGSSGGEAIQKKASNVDQAKLARLKVFRDQMLSQDLIAIDTYYQLLVDYCDLAPKLKPVGDKLIELDYAKAIAAFNVYVKESKLDISLAAEKGASHAR</sequence>
<dbReference type="SMART" id="SM00073">
    <property type="entry name" value="HPT"/>
    <property type="match status" value="1"/>
</dbReference>
<accession>A0A128F447</accession>
<evidence type="ECO:0000259" key="7">
    <source>
        <dbReference type="PROSITE" id="PS50110"/>
    </source>
</evidence>
<evidence type="ECO:0000256" key="3">
    <source>
        <dbReference type="PROSITE-ProRule" id="PRU00110"/>
    </source>
</evidence>
<name>A0A128F447_9GAMM</name>
<dbReference type="Gene3D" id="3.30.565.10">
    <property type="entry name" value="Histidine kinase-like ATPase, C-terminal domain"/>
    <property type="match status" value="1"/>
</dbReference>
<keyword evidence="5" id="KW-0175">Coiled coil</keyword>
<dbReference type="PANTHER" id="PTHR45339">
    <property type="entry name" value="HYBRID SIGNAL TRANSDUCTION HISTIDINE KINASE J"/>
    <property type="match status" value="1"/>
</dbReference>
<evidence type="ECO:0000313" key="9">
    <source>
        <dbReference type="EMBL" id="CZF81061.1"/>
    </source>
</evidence>
<dbReference type="AlphaFoldDB" id="A0A128F447"/>
<dbReference type="GO" id="GO:0004673">
    <property type="term" value="F:protein histidine kinase activity"/>
    <property type="evidence" value="ECO:0007669"/>
    <property type="project" value="UniProtKB-EC"/>
</dbReference>
<dbReference type="RefSeq" id="WP_062663455.1">
    <property type="nucleotide sequence ID" value="NZ_FIZX01000002.1"/>
</dbReference>
<dbReference type="EMBL" id="FIZX01000002">
    <property type="protein sequence ID" value="CZF81061.1"/>
    <property type="molecule type" value="Genomic_DNA"/>
</dbReference>
<dbReference type="Pfam" id="PF01627">
    <property type="entry name" value="Hpt"/>
    <property type="match status" value="1"/>
</dbReference>
<dbReference type="GO" id="GO:0005886">
    <property type="term" value="C:plasma membrane"/>
    <property type="evidence" value="ECO:0007669"/>
    <property type="project" value="UniProtKB-SubCell"/>
</dbReference>
<dbReference type="SUPFAM" id="SSF52172">
    <property type="entry name" value="CheY-like"/>
    <property type="match status" value="3"/>
</dbReference>
<dbReference type="EC" id="2.7.13.3" evidence="9"/>
<dbReference type="Pfam" id="PF00072">
    <property type="entry name" value="Response_reg"/>
    <property type="match status" value="3"/>
</dbReference>
<gene>
    <name evidence="9" type="primary">barA_4</name>
    <name evidence="9" type="ORF">GCE9029_02372</name>
</gene>
<comment type="caution">
    <text evidence="4">Lacks conserved residue(s) required for the propagation of feature annotation.</text>
</comment>
<dbReference type="OrthoDB" id="9800897at2"/>
<evidence type="ECO:0000259" key="6">
    <source>
        <dbReference type="PROSITE" id="PS50109"/>
    </source>
</evidence>